<dbReference type="EMBL" id="NJGU01000008">
    <property type="protein sequence ID" value="OWY28212.1"/>
    <property type="molecule type" value="Genomic_DNA"/>
</dbReference>
<dbReference type="SUPFAM" id="SSF47413">
    <property type="entry name" value="lambda repressor-like DNA-binding domains"/>
    <property type="match status" value="1"/>
</dbReference>
<sequence length="186" mass="20740">MTNELDQRIGARIRLERETRGWSLTELAERSSVSRAMIFKIERGESSPTANLLAKLSGAFGLSMSALMARAELGQGRLLRKAEQPLWTDPDSGYLRRHVSPRSDLPLDLVQVVLPAHTEVPMPAAAYAFMRQLIWVLEGELVFVEGELRHEMREGDCLELGPPMNCIFKNESGADCKYAVVVLSLS</sequence>
<dbReference type="InterPro" id="IPR050807">
    <property type="entry name" value="TransReg_Diox_bact_type"/>
</dbReference>
<dbReference type="PANTHER" id="PTHR46797:SF10">
    <property type="entry name" value="BLR1115 PROTEIN"/>
    <property type="match status" value="1"/>
</dbReference>
<dbReference type="CDD" id="cd00093">
    <property type="entry name" value="HTH_XRE"/>
    <property type="match status" value="1"/>
</dbReference>
<proteinExistence type="predicted"/>
<evidence type="ECO:0000313" key="3">
    <source>
        <dbReference type="EMBL" id="NUU04073.1"/>
    </source>
</evidence>
<dbReference type="Proteomes" id="UP000536746">
    <property type="component" value="Unassembled WGS sequence"/>
</dbReference>
<feature type="domain" description="HTH cro/C1-type" evidence="2">
    <location>
        <begin position="13"/>
        <end position="67"/>
    </location>
</feature>
<dbReference type="GO" id="GO:0003677">
    <property type="term" value="F:DNA binding"/>
    <property type="evidence" value="ECO:0007669"/>
    <property type="project" value="UniProtKB-KW"/>
</dbReference>
<gene>
    <name evidence="4" type="ORF">CEJ42_16515</name>
    <name evidence="3" type="ORF">HNO84_20885</name>
</gene>
<dbReference type="Proteomes" id="UP000197596">
    <property type="component" value="Unassembled WGS sequence"/>
</dbReference>
<evidence type="ECO:0000313" key="4">
    <source>
        <dbReference type="EMBL" id="OWY28212.1"/>
    </source>
</evidence>
<dbReference type="PROSITE" id="PS50943">
    <property type="entry name" value="HTH_CROC1"/>
    <property type="match status" value="1"/>
</dbReference>
<dbReference type="OrthoDB" id="73827at2"/>
<dbReference type="SMART" id="SM00530">
    <property type="entry name" value="HTH_XRE"/>
    <property type="match status" value="1"/>
</dbReference>
<dbReference type="InterPro" id="IPR011051">
    <property type="entry name" value="RmlC_Cupin_sf"/>
</dbReference>
<dbReference type="GO" id="GO:0003700">
    <property type="term" value="F:DNA-binding transcription factor activity"/>
    <property type="evidence" value="ECO:0007669"/>
    <property type="project" value="TreeGrafter"/>
</dbReference>
<accession>A0A246WPC1</accession>
<dbReference type="EMBL" id="JABFMT010000033">
    <property type="protein sequence ID" value="NUU04073.1"/>
    <property type="molecule type" value="Genomic_DNA"/>
</dbReference>
<reference evidence="3 6" key="2">
    <citation type="journal article" date="2020" name="Front. Plant Sci.">
        <title>Isolation of Rhizosphere Bacteria That Improve Quality and Water Stress Tolerance in Greenhouse Ornamentals.</title>
        <authorList>
            <person name="Nordstedt N.P."/>
            <person name="Jones M.L."/>
        </authorList>
    </citation>
    <scope>NUCLEOTIDE SEQUENCE [LARGE SCALE GENOMIC DNA]</scope>
    <source>
        <strain evidence="3 6">C6C2</strain>
    </source>
</reference>
<keyword evidence="1" id="KW-0238">DNA-binding</keyword>
<dbReference type="Gene3D" id="1.10.260.40">
    <property type="entry name" value="lambda repressor-like DNA-binding domains"/>
    <property type="match status" value="1"/>
</dbReference>
<dbReference type="RefSeq" id="WP_079217835.1">
    <property type="nucleotide sequence ID" value="NZ_CP018845.1"/>
</dbReference>
<keyword evidence="6" id="KW-1185">Reference proteome</keyword>
<dbReference type="AlphaFoldDB" id="A0A246WPC1"/>
<evidence type="ECO:0000313" key="6">
    <source>
        <dbReference type="Proteomes" id="UP000536746"/>
    </source>
</evidence>
<reference evidence="4 5" key="1">
    <citation type="submission" date="2017-06" db="EMBL/GenBank/DDBJ databases">
        <title>Herbaspirillum phytohormonus sp. nov., isolated from the root nodule of Robinia pseudoacacia in lead-zinc mine.</title>
        <authorList>
            <person name="Fan M."/>
            <person name="Lin Y."/>
        </authorList>
    </citation>
    <scope>NUCLEOTIDE SEQUENCE [LARGE SCALE GENOMIC DNA]</scope>
    <source>
        <strain evidence="4 5">HZ10</strain>
    </source>
</reference>
<dbReference type="SUPFAM" id="SSF51182">
    <property type="entry name" value="RmlC-like cupins"/>
    <property type="match status" value="1"/>
</dbReference>
<evidence type="ECO:0000259" key="2">
    <source>
        <dbReference type="PROSITE" id="PS50943"/>
    </source>
</evidence>
<name>A0A246WPC1_9BURK</name>
<dbReference type="InterPro" id="IPR010982">
    <property type="entry name" value="Lambda_DNA-bd_dom_sf"/>
</dbReference>
<dbReference type="PANTHER" id="PTHR46797">
    <property type="entry name" value="HTH-TYPE TRANSCRIPTIONAL REGULATOR"/>
    <property type="match status" value="1"/>
</dbReference>
<dbReference type="InterPro" id="IPR014710">
    <property type="entry name" value="RmlC-like_jellyroll"/>
</dbReference>
<evidence type="ECO:0000256" key="1">
    <source>
        <dbReference type="ARBA" id="ARBA00023125"/>
    </source>
</evidence>
<dbReference type="GO" id="GO:0005829">
    <property type="term" value="C:cytosol"/>
    <property type="evidence" value="ECO:0007669"/>
    <property type="project" value="TreeGrafter"/>
</dbReference>
<dbReference type="CDD" id="cd02209">
    <property type="entry name" value="cupin_XRE_C"/>
    <property type="match status" value="1"/>
</dbReference>
<comment type="caution">
    <text evidence="4">The sequence shown here is derived from an EMBL/GenBank/DDBJ whole genome shotgun (WGS) entry which is preliminary data.</text>
</comment>
<evidence type="ECO:0000313" key="5">
    <source>
        <dbReference type="Proteomes" id="UP000197596"/>
    </source>
</evidence>
<dbReference type="InterPro" id="IPR001387">
    <property type="entry name" value="Cro/C1-type_HTH"/>
</dbReference>
<protein>
    <submittedName>
        <fullName evidence="3">Helix-turn-helix transcriptional regulator</fullName>
    </submittedName>
    <submittedName>
        <fullName evidence="4">LacI family transcriptional regulator</fullName>
    </submittedName>
</protein>
<dbReference type="Gene3D" id="2.60.120.10">
    <property type="entry name" value="Jelly Rolls"/>
    <property type="match status" value="1"/>
</dbReference>
<dbReference type="Pfam" id="PF01381">
    <property type="entry name" value="HTH_3"/>
    <property type="match status" value="1"/>
</dbReference>
<organism evidence="4 5">
    <name type="scientific">Herbaspirillum robiniae</name>
    <dbReference type="NCBI Taxonomy" id="2014887"/>
    <lineage>
        <taxon>Bacteria</taxon>
        <taxon>Pseudomonadati</taxon>
        <taxon>Pseudomonadota</taxon>
        <taxon>Betaproteobacteria</taxon>
        <taxon>Burkholderiales</taxon>
        <taxon>Oxalobacteraceae</taxon>
        <taxon>Herbaspirillum</taxon>
    </lineage>
</organism>